<dbReference type="InterPro" id="IPR000326">
    <property type="entry name" value="PAP2/HPO"/>
</dbReference>
<dbReference type="AlphaFoldDB" id="A0A381U5R6"/>
<protein>
    <recommendedName>
        <fullName evidence="1">Phosphatidic acid phosphatase type 2/haloperoxidase domain-containing protein</fullName>
    </recommendedName>
</protein>
<evidence type="ECO:0000313" key="2">
    <source>
        <dbReference type="EMBL" id="SVA23590.1"/>
    </source>
</evidence>
<accession>A0A381U5R6</accession>
<dbReference type="InterPro" id="IPR036938">
    <property type="entry name" value="PAP2/HPO_sf"/>
</dbReference>
<dbReference type="PANTHER" id="PTHR14969">
    <property type="entry name" value="SPHINGOSINE-1-PHOSPHATE PHOSPHOHYDROLASE"/>
    <property type="match status" value="1"/>
</dbReference>
<dbReference type="Pfam" id="PF01569">
    <property type="entry name" value="PAP2"/>
    <property type="match status" value="1"/>
</dbReference>
<dbReference type="EMBL" id="UINC01005795">
    <property type="protein sequence ID" value="SVA23590.1"/>
    <property type="molecule type" value="Genomic_DNA"/>
</dbReference>
<evidence type="ECO:0000259" key="1">
    <source>
        <dbReference type="SMART" id="SM00014"/>
    </source>
</evidence>
<feature type="domain" description="Phosphatidic acid phosphatase type 2/haloperoxidase" evidence="1">
    <location>
        <begin position="118"/>
        <end position="241"/>
    </location>
</feature>
<reference evidence="2" key="1">
    <citation type="submission" date="2018-05" db="EMBL/GenBank/DDBJ databases">
        <authorList>
            <person name="Lanie J.A."/>
            <person name="Ng W.-L."/>
            <person name="Kazmierczak K.M."/>
            <person name="Andrzejewski T.M."/>
            <person name="Davidsen T.M."/>
            <person name="Wayne K.J."/>
            <person name="Tettelin H."/>
            <person name="Glass J.I."/>
            <person name="Rusch D."/>
            <person name="Podicherti R."/>
            <person name="Tsui H.-C.T."/>
            <person name="Winkler M.E."/>
        </authorList>
    </citation>
    <scope>NUCLEOTIDE SEQUENCE</scope>
</reference>
<dbReference type="PANTHER" id="PTHR14969:SF13">
    <property type="entry name" value="AT30094P"/>
    <property type="match status" value="1"/>
</dbReference>
<dbReference type="SMART" id="SM00014">
    <property type="entry name" value="acidPPc"/>
    <property type="match status" value="1"/>
</dbReference>
<dbReference type="Gene3D" id="1.20.144.10">
    <property type="entry name" value="Phosphatidic acid phosphatase type 2/haloperoxidase"/>
    <property type="match status" value="1"/>
</dbReference>
<gene>
    <name evidence="2" type="ORF">METZ01_LOCUS76444</name>
</gene>
<dbReference type="SUPFAM" id="SSF48317">
    <property type="entry name" value="Acid phosphatase/Vanadium-dependent haloperoxidase"/>
    <property type="match status" value="1"/>
</dbReference>
<name>A0A381U5R6_9ZZZZ</name>
<sequence length="270" mass="30448">MKNYIMIILLFVSCLTAQQKSDQQYASYAYTLSKGLDLPLGTLIAALNISALILKNNVKPLTVEEINQLNTSDIWKFERNLTENWDRKAITASHVFLYSSICYPAFLYLQKDIRKDALPITLIWLETLTLNLGLTDLTKALVSRKRPYLYGDKASLGEKQKHDNQRSFFSGHTSTSAASCFMLAKIYQDYHPQDKRLPYIWSFAAAVPAITAYLRIKAGKHFYTDVITGYLVGSAVGMTVPELHKIENKVSTGATMLPNGQLGLRINYSF</sequence>
<proteinExistence type="predicted"/>
<organism evidence="2">
    <name type="scientific">marine metagenome</name>
    <dbReference type="NCBI Taxonomy" id="408172"/>
    <lineage>
        <taxon>unclassified sequences</taxon>
        <taxon>metagenomes</taxon>
        <taxon>ecological metagenomes</taxon>
    </lineage>
</organism>